<dbReference type="PANTHER" id="PTHR34072:SF42">
    <property type="entry name" value="INTEGRASE CATALYTIC DOMAIN-CONTAINING PROTEIN"/>
    <property type="match status" value="1"/>
</dbReference>
<dbReference type="AlphaFoldDB" id="A0AAV4CBB0"/>
<dbReference type="SUPFAM" id="SSF56672">
    <property type="entry name" value="DNA/RNA polymerases"/>
    <property type="match status" value="1"/>
</dbReference>
<dbReference type="Proteomes" id="UP000735302">
    <property type="component" value="Unassembled WGS sequence"/>
</dbReference>
<accession>A0AAV4CBB0</accession>
<dbReference type="Pfam" id="PF17919">
    <property type="entry name" value="RT_RNaseH_2"/>
    <property type="match status" value="1"/>
</dbReference>
<keyword evidence="2" id="KW-0695">RNA-directed DNA polymerase</keyword>
<sequence length="182" mass="20211">MNVLLVGANTLTLRSMLIAARYTNKHVNLLRKYYPRNDNVPISVNVASSLSNNGLLTSDDLQTEARDIDRSNPFAILLFDQRNATNILPPQPIHDELSDEDLTLKFSKGITFAPPESVAVLWSDERQTAFETVRSPLSSDTILVIPDMDAPFVVRTDASDYGVSAVLLQPRDDVLMSCRYAS</sequence>
<gene>
    <name evidence="2" type="ORF">PoB_005505200</name>
</gene>
<evidence type="ECO:0000259" key="1">
    <source>
        <dbReference type="Pfam" id="PF17919"/>
    </source>
</evidence>
<dbReference type="GO" id="GO:0003964">
    <property type="term" value="F:RNA-directed DNA polymerase activity"/>
    <property type="evidence" value="ECO:0007669"/>
    <property type="project" value="UniProtKB-KW"/>
</dbReference>
<dbReference type="PANTHER" id="PTHR34072">
    <property type="entry name" value="ENZYMATIC POLYPROTEIN-RELATED"/>
    <property type="match status" value="1"/>
</dbReference>
<dbReference type="InterPro" id="IPR043502">
    <property type="entry name" value="DNA/RNA_pol_sf"/>
</dbReference>
<keyword evidence="2" id="KW-0548">Nucleotidyltransferase</keyword>
<evidence type="ECO:0000313" key="3">
    <source>
        <dbReference type="Proteomes" id="UP000735302"/>
    </source>
</evidence>
<proteinExistence type="predicted"/>
<dbReference type="EMBL" id="BLXT01006043">
    <property type="protein sequence ID" value="GFO28547.1"/>
    <property type="molecule type" value="Genomic_DNA"/>
</dbReference>
<dbReference type="InterPro" id="IPR041577">
    <property type="entry name" value="RT_RNaseH_2"/>
</dbReference>
<organism evidence="2 3">
    <name type="scientific">Plakobranchus ocellatus</name>
    <dbReference type="NCBI Taxonomy" id="259542"/>
    <lineage>
        <taxon>Eukaryota</taxon>
        <taxon>Metazoa</taxon>
        <taxon>Spiralia</taxon>
        <taxon>Lophotrochozoa</taxon>
        <taxon>Mollusca</taxon>
        <taxon>Gastropoda</taxon>
        <taxon>Heterobranchia</taxon>
        <taxon>Euthyneura</taxon>
        <taxon>Panpulmonata</taxon>
        <taxon>Sacoglossa</taxon>
        <taxon>Placobranchoidea</taxon>
        <taxon>Plakobranchidae</taxon>
        <taxon>Plakobranchus</taxon>
    </lineage>
</organism>
<name>A0AAV4CBB0_9GAST</name>
<keyword evidence="2" id="KW-0808">Transferase</keyword>
<protein>
    <submittedName>
        <fullName evidence="2">Reverse transcriptase/ribonuclease h</fullName>
    </submittedName>
</protein>
<comment type="caution">
    <text evidence="2">The sequence shown here is derived from an EMBL/GenBank/DDBJ whole genome shotgun (WGS) entry which is preliminary data.</text>
</comment>
<evidence type="ECO:0000313" key="2">
    <source>
        <dbReference type="EMBL" id="GFO28547.1"/>
    </source>
</evidence>
<reference evidence="2 3" key="1">
    <citation type="journal article" date="2021" name="Elife">
        <title>Chloroplast acquisition without the gene transfer in kleptoplastic sea slugs, Plakobranchus ocellatus.</title>
        <authorList>
            <person name="Maeda T."/>
            <person name="Takahashi S."/>
            <person name="Yoshida T."/>
            <person name="Shimamura S."/>
            <person name="Takaki Y."/>
            <person name="Nagai Y."/>
            <person name="Toyoda A."/>
            <person name="Suzuki Y."/>
            <person name="Arimoto A."/>
            <person name="Ishii H."/>
            <person name="Satoh N."/>
            <person name="Nishiyama T."/>
            <person name="Hasebe M."/>
            <person name="Maruyama T."/>
            <person name="Minagawa J."/>
            <person name="Obokata J."/>
            <person name="Shigenobu S."/>
        </authorList>
    </citation>
    <scope>NUCLEOTIDE SEQUENCE [LARGE SCALE GENOMIC DNA]</scope>
</reference>
<feature type="domain" description="Reverse transcriptase/retrotransposon-derived protein RNase H-like" evidence="1">
    <location>
        <begin position="122"/>
        <end position="182"/>
    </location>
</feature>
<keyword evidence="3" id="KW-1185">Reference proteome</keyword>